<proteinExistence type="predicted"/>
<feature type="region of interest" description="Disordered" evidence="1">
    <location>
        <begin position="1"/>
        <end position="31"/>
    </location>
</feature>
<dbReference type="GeneID" id="25786138"/>
<organism evidence="2 3">
    <name type="scientific">Hypocrea atroviridis (strain ATCC 20476 / IMI 206040)</name>
    <name type="common">Trichoderma atroviride</name>
    <dbReference type="NCBI Taxonomy" id="452589"/>
    <lineage>
        <taxon>Eukaryota</taxon>
        <taxon>Fungi</taxon>
        <taxon>Dikarya</taxon>
        <taxon>Ascomycota</taxon>
        <taxon>Pezizomycotina</taxon>
        <taxon>Sordariomycetes</taxon>
        <taxon>Hypocreomycetidae</taxon>
        <taxon>Hypocreales</taxon>
        <taxon>Hypocreaceae</taxon>
        <taxon>Trichoderma</taxon>
    </lineage>
</organism>
<dbReference type="HOGENOM" id="CLU_2015576_0_0_1"/>
<comment type="caution">
    <text evidence="2">The sequence shown here is derived from an EMBL/GenBank/DDBJ whole genome shotgun (WGS) entry which is preliminary data.</text>
</comment>
<name>G9NXC8_HYPAI</name>
<accession>G9NXC8</accession>
<dbReference type="KEGG" id="tatv:25786138"/>
<evidence type="ECO:0000313" key="3">
    <source>
        <dbReference type="Proteomes" id="UP000005426"/>
    </source>
</evidence>
<reference evidence="2 3" key="1">
    <citation type="journal article" date="2011" name="Genome Biol.">
        <title>Comparative genome sequence analysis underscores mycoparasitism as the ancestral life style of Trichoderma.</title>
        <authorList>
            <person name="Kubicek C.P."/>
            <person name="Herrera-Estrella A."/>
            <person name="Seidl-Seiboth V."/>
            <person name="Martinez D.A."/>
            <person name="Druzhinina I.S."/>
            <person name="Thon M."/>
            <person name="Zeilinger S."/>
            <person name="Casas-Flores S."/>
            <person name="Horwitz B.A."/>
            <person name="Mukherjee P.K."/>
            <person name="Mukherjee M."/>
            <person name="Kredics L."/>
            <person name="Alcaraz L.D."/>
            <person name="Aerts A."/>
            <person name="Antal Z."/>
            <person name="Atanasova L."/>
            <person name="Cervantes-Badillo M.G."/>
            <person name="Challacombe J."/>
            <person name="Chertkov O."/>
            <person name="McCluskey K."/>
            <person name="Coulpier F."/>
            <person name="Deshpande N."/>
            <person name="von Doehren H."/>
            <person name="Ebbole D.J."/>
            <person name="Esquivel-Naranjo E.U."/>
            <person name="Fekete E."/>
            <person name="Flipphi M."/>
            <person name="Glaser F."/>
            <person name="Gomez-Rodriguez E.Y."/>
            <person name="Gruber S."/>
            <person name="Han C."/>
            <person name="Henrissat B."/>
            <person name="Hermosa R."/>
            <person name="Hernandez-Onate M."/>
            <person name="Karaffa L."/>
            <person name="Kosti I."/>
            <person name="Le Crom S."/>
            <person name="Lindquist E."/>
            <person name="Lucas S."/>
            <person name="Luebeck M."/>
            <person name="Luebeck P.S."/>
            <person name="Margeot A."/>
            <person name="Metz B."/>
            <person name="Misra M."/>
            <person name="Nevalainen H."/>
            <person name="Omann M."/>
            <person name="Packer N."/>
            <person name="Perrone G."/>
            <person name="Uresti-Rivera E.E."/>
            <person name="Salamov A."/>
            <person name="Schmoll M."/>
            <person name="Seiboth B."/>
            <person name="Shapiro H."/>
            <person name="Sukno S."/>
            <person name="Tamayo-Ramos J.A."/>
            <person name="Tisch D."/>
            <person name="Wiest A."/>
            <person name="Wilkinson H.H."/>
            <person name="Zhang M."/>
            <person name="Coutinho P.M."/>
            <person name="Kenerley C.M."/>
            <person name="Monte E."/>
            <person name="Baker S.E."/>
            <person name="Grigoriev I.V."/>
        </authorList>
    </citation>
    <scope>NUCLEOTIDE SEQUENCE [LARGE SCALE GENOMIC DNA]</scope>
    <source>
        <strain evidence="3">ATCC 20476 / IMI 206040</strain>
    </source>
</reference>
<dbReference type="EMBL" id="ABDG02000024">
    <property type="protein sequence ID" value="EHK44739.1"/>
    <property type="molecule type" value="Genomic_DNA"/>
</dbReference>
<keyword evidence="3" id="KW-1185">Reference proteome</keyword>
<sequence length="123" mass="12897">MPAGVDTGEEKQRQELAIIRRSGEGDGGPGEAVYGTDETLIGGVGVVAKSMQAPSREEHEPANAVFVASSAKVPWCLAAPWAQDGRLRVSSTSAVFLEPISLAKSLDQNEHQGEGIDIPKDGN</sequence>
<evidence type="ECO:0000256" key="1">
    <source>
        <dbReference type="SAM" id="MobiDB-lite"/>
    </source>
</evidence>
<evidence type="ECO:0000313" key="2">
    <source>
        <dbReference type="EMBL" id="EHK44739.1"/>
    </source>
</evidence>
<gene>
    <name evidence="2" type="ORF">TRIATDRAFT_88333</name>
</gene>
<dbReference type="AlphaFoldDB" id="G9NXC8"/>
<dbReference type="Proteomes" id="UP000005426">
    <property type="component" value="Unassembled WGS sequence"/>
</dbReference>
<protein>
    <submittedName>
        <fullName evidence="2">Uncharacterized protein</fullName>
    </submittedName>
</protein>